<evidence type="ECO:0000259" key="2">
    <source>
        <dbReference type="Pfam" id="PF01479"/>
    </source>
</evidence>
<dbReference type="AlphaFoldDB" id="A0A0V9ULZ4"/>
<evidence type="ECO:0000313" key="3">
    <source>
        <dbReference type="EMBL" id="KSZ59000.1"/>
    </source>
</evidence>
<feature type="domain" description="RNA-binding S4" evidence="2">
    <location>
        <begin position="12"/>
        <end position="54"/>
    </location>
</feature>
<dbReference type="RefSeq" id="WP_060651775.1">
    <property type="nucleotide sequence ID" value="NZ_AZXY01000004.1"/>
</dbReference>
<proteinExistence type="predicted"/>
<dbReference type="InterPro" id="IPR036986">
    <property type="entry name" value="S4_RNA-bd_sf"/>
</dbReference>
<gene>
    <name evidence="3" type="ORF">Z045_10370</name>
</gene>
<comment type="caution">
    <text evidence="3">The sequence shown here is derived from an EMBL/GenBank/DDBJ whole genome shotgun (WGS) entry which is preliminary data.</text>
</comment>
<evidence type="ECO:0000256" key="1">
    <source>
        <dbReference type="PROSITE-ProRule" id="PRU00182"/>
    </source>
</evidence>
<evidence type="ECO:0000313" key="4">
    <source>
        <dbReference type="Proteomes" id="UP000053060"/>
    </source>
</evidence>
<dbReference type="CDD" id="cd00165">
    <property type="entry name" value="S4"/>
    <property type="match status" value="1"/>
</dbReference>
<dbReference type="Gene3D" id="3.10.290.10">
    <property type="entry name" value="RNA-binding S4 domain"/>
    <property type="match status" value="1"/>
</dbReference>
<dbReference type="InterPro" id="IPR002942">
    <property type="entry name" value="S4_RNA-bd"/>
</dbReference>
<reference evidence="3 4" key="2">
    <citation type="journal article" date="2016" name="Genome Announc.">
        <title>Draft Genome Sequence of a Versatile Hydrocarbon-Degrading Bacterium, Rhodococcus pyridinivorans Strain KG-16, Collected from Oil Fields in India.</title>
        <authorList>
            <person name="Aggarwal R.K."/>
            <person name="Dawar C."/>
            <person name="Phanindranath R."/>
            <person name="Mutnuri L."/>
            <person name="Dayal A.M."/>
        </authorList>
    </citation>
    <scope>NUCLEOTIDE SEQUENCE [LARGE SCALE GENOMIC DNA]</scope>
    <source>
        <strain evidence="3 4">KG-16</strain>
    </source>
</reference>
<dbReference type="Pfam" id="PF01479">
    <property type="entry name" value="S4"/>
    <property type="match status" value="1"/>
</dbReference>
<dbReference type="EMBL" id="AZXY01000004">
    <property type="protein sequence ID" value="KSZ59000.1"/>
    <property type="molecule type" value="Genomic_DNA"/>
</dbReference>
<dbReference type="GO" id="GO:0003723">
    <property type="term" value="F:RNA binding"/>
    <property type="evidence" value="ECO:0007669"/>
    <property type="project" value="UniProtKB-KW"/>
</dbReference>
<dbReference type="Proteomes" id="UP000053060">
    <property type="component" value="Unassembled WGS sequence"/>
</dbReference>
<sequence>MEALVRDSLFGFLQESGLAGSGGEAAALLMEGLVRVDHRRVRSPRTPLRVGDVVSVAGTRSMAVFGVSPGGVRPVL</sequence>
<protein>
    <recommendedName>
        <fullName evidence="2">RNA-binding S4 domain-containing protein</fullName>
    </recommendedName>
</protein>
<dbReference type="SUPFAM" id="SSF55174">
    <property type="entry name" value="Alpha-L RNA-binding motif"/>
    <property type="match status" value="1"/>
</dbReference>
<reference evidence="4" key="1">
    <citation type="submission" date="2015-01" db="EMBL/GenBank/DDBJ databases">
        <title>Draft genome sequence of Rhodococcus pyridinivorans strain KG-16, a hydrocarbon-degrading bacterium.</title>
        <authorList>
            <person name="Aggarwal R.K."/>
            <person name="Dawar C."/>
        </authorList>
    </citation>
    <scope>NUCLEOTIDE SEQUENCE [LARGE SCALE GENOMIC DNA]</scope>
    <source>
        <strain evidence="4">KG-16</strain>
    </source>
</reference>
<name>A0A0V9ULZ4_9NOCA</name>
<organism evidence="3 4">
    <name type="scientific">Rhodococcus pyridinivorans KG-16</name>
    <dbReference type="NCBI Taxonomy" id="1441730"/>
    <lineage>
        <taxon>Bacteria</taxon>
        <taxon>Bacillati</taxon>
        <taxon>Actinomycetota</taxon>
        <taxon>Actinomycetes</taxon>
        <taxon>Mycobacteriales</taxon>
        <taxon>Nocardiaceae</taxon>
        <taxon>Rhodococcus</taxon>
    </lineage>
</organism>
<dbReference type="PROSITE" id="PS50889">
    <property type="entry name" value="S4"/>
    <property type="match status" value="1"/>
</dbReference>
<keyword evidence="1" id="KW-0694">RNA-binding</keyword>
<dbReference type="PATRIC" id="fig|1441730.3.peg.2159"/>
<accession>A0A0V9ULZ4</accession>